<accession>A0A1C7DUH4</accession>
<evidence type="ECO:0008006" key="4">
    <source>
        <dbReference type="Google" id="ProtNLM"/>
    </source>
</evidence>
<dbReference type="SUPFAM" id="SSF51004">
    <property type="entry name" value="C-terminal (heme d1) domain of cytochrome cd1-nitrite reductase"/>
    <property type="match status" value="1"/>
</dbReference>
<evidence type="ECO:0000256" key="1">
    <source>
        <dbReference type="ARBA" id="ARBA00005564"/>
    </source>
</evidence>
<dbReference type="OrthoDB" id="9790815at2"/>
<protein>
    <recommendedName>
        <fullName evidence="4">6-phosphogluconolactonase</fullName>
    </recommendedName>
</protein>
<reference evidence="2" key="1">
    <citation type="submission" date="2016-10" db="EMBL/GenBank/DDBJ databases">
        <authorList>
            <person name="de Groot N.N."/>
        </authorList>
    </citation>
    <scope>NUCLEOTIDE SEQUENCE</scope>
    <source>
        <strain evidence="2">DSM 24743</strain>
    </source>
</reference>
<dbReference type="InterPro" id="IPR015943">
    <property type="entry name" value="WD40/YVTN_repeat-like_dom_sf"/>
</dbReference>
<dbReference type="InterPro" id="IPR011048">
    <property type="entry name" value="Haem_d1_sf"/>
</dbReference>
<dbReference type="KEGG" id="phc:BBI08_14180"/>
<dbReference type="GO" id="GO:0017057">
    <property type="term" value="F:6-phosphogluconolactonase activity"/>
    <property type="evidence" value="ECO:0007669"/>
    <property type="project" value="TreeGrafter"/>
</dbReference>
<name>A0A1C7DUH4_9BACL</name>
<sequence length="346" mass="37375">MATSYILTGSYASESEPGIKLWEFEKNNGKLIELTNIVGIERPSFLAVHPNGTSFVATSEVGNGELVSYWIHPTTKKMMEINRQSSNGDHPAHVTIDETGNWLLSVTYSGATINVHPLLADGAIGDLAFSIKHEGSGPNKERQDAAHPHSIIQVPGKNLFLVSDLGTDTITTYKLDADKGELTLRYIVQTEAGAGPRHLSFHPTMPFVYSVNELNSTLMVYKISHEGQLEFIQLLPLVPDSYEGENTSAEIAVSSDGSFVYASNRGHDSIASFAVQANGTLENLGLAGSGGEGPRHFGIMPENDWLIVTNENSHTLTVLKMGQTGTPCAVENIIQTTAPVCIKVIK</sequence>
<proteinExistence type="inferred from homology"/>
<evidence type="ECO:0000313" key="3">
    <source>
        <dbReference type="Proteomes" id="UP000092687"/>
    </source>
</evidence>
<evidence type="ECO:0000313" key="2">
    <source>
        <dbReference type="EMBL" id="ANU14931.1"/>
    </source>
</evidence>
<dbReference type="Proteomes" id="UP000092687">
    <property type="component" value="Chromosome"/>
</dbReference>
<dbReference type="Pfam" id="PF10282">
    <property type="entry name" value="Lactonase"/>
    <property type="match status" value="1"/>
</dbReference>
<dbReference type="STRING" id="1215089.BBI08_14180"/>
<dbReference type="InterPro" id="IPR050282">
    <property type="entry name" value="Cycloisomerase_2"/>
</dbReference>
<gene>
    <name evidence="2" type="ORF">BBI08_14180</name>
</gene>
<organism evidence="2 3">
    <name type="scientific">Planococcus halocryophilus</name>
    <dbReference type="NCBI Taxonomy" id="1215089"/>
    <lineage>
        <taxon>Bacteria</taxon>
        <taxon>Bacillati</taxon>
        <taxon>Bacillota</taxon>
        <taxon>Bacilli</taxon>
        <taxon>Bacillales</taxon>
        <taxon>Caryophanaceae</taxon>
        <taxon>Planococcus</taxon>
    </lineage>
</organism>
<dbReference type="AlphaFoldDB" id="A0A1C7DUH4"/>
<keyword evidence="3" id="KW-1185">Reference proteome</keyword>
<dbReference type="EMBL" id="CP016537">
    <property type="protein sequence ID" value="ANU14931.1"/>
    <property type="molecule type" value="Genomic_DNA"/>
</dbReference>
<dbReference type="PANTHER" id="PTHR30344">
    <property type="entry name" value="6-PHOSPHOGLUCONOLACTONASE-RELATED"/>
    <property type="match status" value="1"/>
</dbReference>
<dbReference type="Gene3D" id="2.130.10.10">
    <property type="entry name" value="YVTN repeat-like/Quinoprotein amine dehydrogenase"/>
    <property type="match status" value="1"/>
</dbReference>
<comment type="similarity">
    <text evidence="1">Belongs to the cycloisomerase 2 family.</text>
</comment>
<dbReference type="PANTHER" id="PTHR30344:SF1">
    <property type="entry name" value="6-PHOSPHOGLUCONOLACTONASE"/>
    <property type="match status" value="1"/>
</dbReference>
<dbReference type="RefSeq" id="WP_065528427.1">
    <property type="nucleotide sequence ID" value="NZ_CP016537.2"/>
</dbReference>
<dbReference type="InterPro" id="IPR019405">
    <property type="entry name" value="Lactonase_7-beta_prop"/>
</dbReference>
<dbReference type="GO" id="GO:0005829">
    <property type="term" value="C:cytosol"/>
    <property type="evidence" value="ECO:0007669"/>
    <property type="project" value="TreeGrafter"/>
</dbReference>